<gene>
    <name evidence="2" type="ORF">SCNRRL3882_2856</name>
</gene>
<sequence>MFRHTPQTGCRLCDARHPGGVVLRLLPHHRYVCLRHRTWIGPPDADWPAADLSELPDIVHAQRRHLRLLHRRGVPLTFDAVLTAFSFCGHIWNSADDHPKQRGPDHIWHTWDARTRVLIPEDDEALMYGSYSTSKLFAAVHPEAVSLAVIIASPYWRRVADARSPRERERFLQEISTHITYPYDDASVFGDAIGHWSNTDSWRPPSQPLRTYSPARATGSPPPLHRAQSRRDEKSAANAGSGPPCSATSTSDPSSRASGDRTTNGSTAPSGTAHASTKTSRQKQPVREPNWATTS</sequence>
<feature type="region of interest" description="Disordered" evidence="1">
    <location>
        <begin position="197"/>
        <end position="295"/>
    </location>
</feature>
<evidence type="ECO:0000313" key="3">
    <source>
        <dbReference type="Proteomes" id="UP000235464"/>
    </source>
</evidence>
<name>A0A2N9B7R2_STRCX</name>
<dbReference type="AlphaFoldDB" id="A0A2N9B7R2"/>
<protein>
    <submittedName>
        <fullName evidence="2">Uncharacterized protein</fullName>
    </submittedName>
</protein>
<evidence type="ECO:0000256" key="1">
    <source>
        <dbReference type="SAM" id="MobiDB-lite"/>
    </source>
</evidence>
<dbReference type="Proteomes" id="UP000235464">
    <property type="component" value="Chromosome I"/>
</dbReference>
<reference evidence="3" key="1">
    <citation type="submission" date="2017-11" db="EMBL/GenBank/DDBJ databases">
        <authorList>
            <person name="Wibberg D."/>
        </authorList>
    </citation>
    <scope>NUCLEOTIDE SEQUENCE [LARGE SCALE GENOMIC DNA]</scope>
</reference>
<evidence type="ECO:0000313" key="2">
    <source>
        <dbReference type="EMBL" id="SOR79394.1"/>
    </source>
</evidence>
<dbReference type="EMBL" id="LT963352">
    <property type="protein sequence ID" value="SOR79394.1"/>
    <property type="molecule type" value="Genomic_DNA"/>
</dbReference>
<organism evidence="2 3">
    <name type="scientific">Streptomyces chartreusis NRRL 3882</name>
    <dbReference type="NCBI Taxonomy" id="1079985"/>
    <lineage>
        <taxon>Bacteria</taxon>
        <taxon>Bacillati</taxon>
        <taxon>Actinomycetota</taxon>
        <taxon>Actinomycetes</taxon>
        <taxon>Kitasatosporales</taxon>
        <taxon>Streptomycetaceae</taxon>
        <taxon>Streptomyces</taxon>
    </lineage>
</organism>
<feature type="compositionally biased region" description="Polar residues" evidence="1">
    <location>
        <begin position="246"/>
        <end position="283"/>
    </location>
</feature>
<accession>A0A2N9B7R2</accession>
<keyword evidence="3" id="KW-1185">Reference proteome</keyword>
<proteinExistence type="predicted"/>